<dbReference type="EMBL" id="VIWT01000005">
    <property type="protein sequence ID" value="TWF73640.1"/>
    <property type="molecule type" value="Genomic_DNA"/>
</dbReference>
<dbReference type="SUPFAM" id="SSF46689">
    <property type="entry name" value="Homeodomain-like"/>
    <property type="match status" value="1"/>
</dbReference>
<evidence type="ECO:0000259" key="3">
    <source>
        <dbReference type="PROSITE" id="PS50977"/>
    </source>
</evidence>
<dbReference type="InterPro" id="IPR050109">
    <property type="entry name" value="HTH-type_TetR-like_transc_reg"/>
</dbReference>
<dbReference type="PANTHER" id="PTHR30055">
    <property type="entry name" value="HTH-TYPE TRANSCRIPTIONAL REGULATOR RUTR"/>
    <property type="match status" value="1"/>
</dbReference>
<dbReference type="Gene3D" id="1.10.357.10">
    <property type="entry name" value="Tetracycline Repressor, domain 2"/>
    <property type="match status" value="1"/>
</dbReference>
<dbReference type="PROSITE" id="PS50977">
    <property type="entry name" value="HTH_TETR_2"/>
    <property type="match status" value="1"/>
</dbReference>
<sequence length="290" mass="29596">MSESDPAPVGRGERRTRSRQAILAAARQLFSELGYEQTTVRAVAHRAGVDPALVMKHFGSKEQLFDAVSEIGLSFGGALGGPADQLGDRLLAHVLADIDGRPDRSMPVLRSMLTHPQAAEAVRCAVADPGDSAVADALTGDDVELRASLVGAVVLGLLVARYLLRVPEVDHAPAARLVELLGPCLRPLLAADAASGGGATADGATADGMSAGGMSAGGMSVDHGSAGPLAGLAAAESARLAAAEEVDRLAREALAGGASYGEVGQLLGISRQAARKRWPRTEEADSLATT</sequence>
<dbReference type="InterPro" id="IPR036271">
    <property type="entry name" value="Tet_transcr_reg_TetR-rel_C_sf"/>
</dbReference>
<dbReference type="RefSeq" id="WP_145910592.1">
    <property type="nucleotide sequence ID" value="NZ_BAAAMZ010000001.1"/>
</dbReference>
<evidence type="ECO:0000256" key="2">
    <source>
        <dbReference type="PROSITE-ProRule" id="PRU00335"/>
    </source>
</evidence>
<gene>
    <name evidence="4" type="ORF">FHX73_15253</name>
</gene>
<dbReference type="PANTHER" id="PTHR30055:SF235">
    <property type="entry name" value="TRANSCRIPTIONAL REGULATORY PROTEIN"/>
    <property type="match status" value="1"/>
</dbReference>
<dbReference type="AlphaFoldDB" id="A0A561SFJ6"/>
<comment type="caution">
    <text evidence="4">The sequence shown here is derived from an EMBL/GenBank/DDBJ whole genome shotgun (WGS) entry which is preliminary data.</text>
</comment>
<dbReference type="Pfam" id="PF00440">
    <property type="entry name" value="TetR_N"/>
    <property type="match status" value="1"/>
</dbReference>
<organism evidence="4 5">
    <name type="scientific">Kitasatospora viridis</name>
    <dbReference type="NCBI Taxonomy" id="281105"/>
    <lineage>
        <taxon>Bacteria</taxon>
        <taxon>Bacillati</taxon>
        <taxon>Actinomycetota</taxon>
        <taxon>Actinomycetes</taxon>
        <taxon>Kitasatosporales</taxon>
        <taxon>Streptomycetaceae</taxon>
        <taxon>Kitasatospora</taxon>
    </lineage>
</organism>
<evidence type="ECO:0000313" key="5">
    <source>
        <dbReference type="Proteomes" id="UP000317940"/>
    </source>
</evidence>
<dbReference type="PRINTS" id="PR00455">
    <property type="entry name" value="HTHTETR"/>
</dbReference>
<name>A0A561SFJ6_9ACTN</name>
<feature type="domain" description="HTH tetR-type" evidence="3">
    <location>
        <begin position="16"/>
        <end position="76"/>
    </location>
</feature>
<proteinExistence type="predicted"/>
<dbReference type="Gene3D" id="1.10.10.60">
    <property type="entry name" value="Homeodomain-like"/>
    <property type="match status" value="1"/>
</dbReference>
<evidence type="ECO:0000313" key="4">
    <source>
        <dbReference type="EMBL" id="TWF73640.1"/>
    </source>
</evidence>
<dbReference type="InterPro" id="IPR041678">
    <property type="entry name" value="TetR_C_16"/>
</dbReference>
<keyword evidence="5" id="KW-1185">Reference proteome</keyword>
<dbReference type="InterPro" id="IPR009057">
    <property type="entry name" value="Homeodomain-like_sf"/>
</dbReference>
<reference evidence="4 5" key="1">
    <citation type="submission" date="2019-06" db="EMBL/GenBank/DDBJ databases">
        <title>Sequencing the genomes of 1000 actinobacteria strains.</title>
        <authorList>
            <person name="Klenk H.-P."/>
        </authorList>
    </citation>
    <scope>NUCLEOTIDE SEQUENCE [LARGE SCALE GENOMIC DNA]</scope>
    <source>
        <strain evidence="4 5">DSM 44826</strain>
    </source>
</reference>
<dbReference type="SUPFAM" id="SSF48498">
    <property type="entry name" value="Tetracyclin repressor-like, C-terminal domain"/>
    <property type="match status" value="1"/>
</dbReference>
<dbReference type="Proteomes" id="UP000317940">
    <property type="component" value="Unassembled WGS sequence"/>
</dbReference>
<dbReference type="OrthoDB" id="3210235at2"/>
<dbReference type="Pfam" id="PF17920">
    <property type="entry name" value="TetR_C_16"/>
    <property type="match status" value="1"/>
</dbReference>
<feature type="DNA-binding region" description="H-T-H motif" evidence="2">
    <location>
        <begin position="39"/>
        <end position="58"/>
    </location>
</feature>
<dbReference type="GO" id="GO:0000976">
    <property type="term" value="F:transcription cis-regulatory region binding"/>
    <property type="evidence" value="ECO:0007669"/>
    <property type="project" value="TreeGrafter"/>
</dbReference>
<evidence type="ECO:0000256" key="1">
    <source>
        <dbReference type="ARBA" id="ARBA00023125"/>
    </source>
</evidence>
<protein>
    <submittedName>
        <fullName evidence="4">TetR family transcriptional regulator</fullName>
    </submittedName>
</protein>
<dbReference type="GO" id="GO:0003700">
    <property type="term" value="F:DNA-binding transcription factor activity"/>
    <property type="evidence" value="ECO:0007669"/>
    <property type="project" value="TreeGrafter"/>
</dbReference>
<accession>A0A561SFJ6</accession>
<keyword evidence="1 2" id="KW-0238">DNA-binding</keyword>
<dbReference type="InterPro" id="IPR001647">
    <property type="entry name" value="HTH_TetR"/>
</dbReference>